<comment type="caution">
    <text evidence="2">The sequence shown here is derived from an EMBL/GenBank/DDBJ whole genome shotgun (WGS) entry which is preliminary data.</text>
</comment>
<feature type="coiled-coil region" evidence="1">
    <location>
        <begin position="134"/>
        <end position="174"/>
    </location>
</feature>
<keyword evidence="1" id="KW-0175">Coiled coil</keyword>
<dbReference type="Proteomes" id="UP000664480">
    <property type="component" value="Unassembled WGS sequence"/>
</dbReference>
<accession>A0ABS3CL23</accession>
<reference evidence="2 3" key="1">
    <citation type="submission" date="2021-03" db="EMBL/GenBank/DDBJ databases">
        <title>novel species isolated from a fishpond in China.</title>
        <authorList>
            <person name="Lu H."/>
            <person name="Cai Z."/>
        </authorList>
    </citation>
    <scope>NUCLEOTIDE SEQUENCE [LARGE SCALE GENOMIC DNA]</scope>
    <source>
        <strain evidence="2 3">YJ13C</strain>
    </source>
</reference>
<name>A0ABS3CL23_9BACT</name>
<sequence>MVRLRVYILFVLYLLSNSSIIAQNIPKKGFGIKSPHSQFSKGLPSGLSDLNLPDKPEIPYLEELKQIRDLKKSYDSLQKEIKELKEVSADSVQRDSLLKVAKERTKVLLDNEKKTLESLVQSEDIPGEEIKNASQNILNRVEESQNRLDELTNVSDLETLVDQNNENLKALTNEWIMPKIEEQLTGKISGEIDPRNMQIPDFYGKGALEELTKNGLPSEMPYDQAKALASEKAAHISDEFIQKSGKDFSKIKVDSLGNIKTIPASLEKKRKAFIEPNELKGEKFIHRIGLNLWYDPLTSFGEGLLLDGGVFYGLRHQFSLLGGITWKKQFDEEEPLIREGFGYYSGIRFAKGNWFAQGTVNRNQVTVTNPAGYESRDYAGKAWASSMAIGRTIPMGKFIRSVVIGSIDPFFNEQSSFYKSRVQLKIGFEIGSFKFLKKEIKEKASLESITDKVDSKAGFLPEFDFN</sequence>
<evidence type="ECO:0000313" key="3">
    <source>
        <dbReference type="Proteomes" id="UP000664480"/>
    </source>
</evidence>
<evidence type="ECO:0000256" key="1">
    <source>
        <dbReference type="SAM" id="Coils"/>
    </source>
</evidence>
<proteinExistence type="predicted"/>
<protein>
    <submittedName>
        <fullName evidence="2">Uncharacterized protein</fullName>
    </submittedName>
</protein>
<organism evidence="2 3">
    <name type="scientific">Algoriphagus pacificus</name>
    <dbReference type="NCBI Taxonomy" id="2811234"/>
    <lineage>
        <taxon>Bacteria</taxon>
        <taxon>Pseudomonadati</taxon>
        <taxon>Bacteroidota</taxon>
        <taxon>Cytophagia</taxon>
        <taxon>Cytophagales</taxon>
        <taxon>Cyclobacteriaceae</taxon>
        <taxon>Algoriphagus</taxon>
    </lineage>
</organism>
<keyword evidence="3" id="KW-1185">Reference proteome</keyword>
<feature type="coiled-coil region" evidence="1">
    <location>
        <begin position="60"/>
        <end position="94"/>
    </location>
</feature>
<dbReference type="EMBL" id="JAFKCU010000005">
    <property type="protein sequence ID" value="MBN7817455.1"/>
    <property type="molecule type" value="Genomic_DNA"/>
</dbReference>
<evidence type="ECO:0000313" key="2">
    <source>
        <dbReference type="EMBL" id="MBN7817455.1"/>
    </source>
</evidence>
<gene>
    <name evidence="2" type="ORF">J0A69_18585</name>
</gene>
<dbReference type="RefSeq" id="WP_206588126.1">
    <property type="nucleotide sequence ID" value="NZ_JAFKCU010000005.1"/>
</dbReference>